<dbReference type="PANTHER" id="PTHR30309">
    <property type="entry name" value="INNER MEMBRANE PROTEIN YGIH"/>
    <property type="match status" value="1"/>
</dbReference>
<organism evidence="11 12">
    <name type="scientific">Salinivirga cyanobacteriivorans</name>
    <dbReference type="NCBI Taxonomy" id="1307839"/>
    <lineage>
        <taxon>Bacteria</taxon>
        <taxon>Pseudomonadati</taxon>
        <taxon>Bacteroidota</taxon>
        <taxon>Bacteroidia</taxon>
        <taxon>Bacteroidales</taxon>
        <taxon>Salinivirgaceae</taxon>
        <taxon>Salinivirga</taxon>
    </lineage>
</organism>
<evidence type="ECO:0000256" key="8">
    <source>
        <dbReference type="ARBA" id="ARBA00023209"/>
    </source>
</evidence>
<feature type="transmembrane region" description="Helical" evidence="10">
    <location>
        <begin position="115"/>
        <end position="139"/>
    </location>
</feature>
<evidence type="ECO:0000256" key="2">
    <source>
        <dbReference type="ARBA" id="ARBA00022516"/>
    </source>
</evidence>
<keyword evidence="6 10" id="KW-0443">Lipid metabolism</keyword>
<comment type="function">
    <text evidence="10">Catalyzes the transfer of an acyl group from acyl-phosphate (acyl-PO(4)) to glycerol-3-phosphate (G3P) to form lysophosphatidic acid (LPA). This enzyme utilizes acyl-phosphate as fatty acyl donor, but not acyl-CoA or acyl-ACP.</text>
</comment>
<accession>A0A0S2HUQ9</accession>
<dbReference type="GO" id="GO:0008654">
    <property type="term" value="P:phospholipid biosynthetic process"/>
    <property type="evidence" value="ECO:0007669"/>
    <property type="project" value="UniProtKB-UniRule"/>
</dbReference>
<keyword evidence="12" id="KW-1185">Reference proteome</keyword>
<evidence type="ECO:0000256" key="5">
    <source>
        <dbReference type="ARBA" id="ARBA00022989"/>
    </source>
</evidence>
<keyword evidence="9 10" id="KW-1208">Phospholipid metabolism</keyword>
<dbReference type="SMART" id="SM01207">
    <property type="entry name" value="G3P_acyltransf"/>
    <property type="match status" value="1"/>
</dbReference>
<dbReference type="OrthoDB" id="9777124at2"/>
<feature type="transmembrane region" description="Helical" evidence="10">
    <location>
        <begin position="54"/>
        <end position="72"/>
    </location>
</feature>
<dbReference type="NCBIfam" id="TIGR00023">
    <property type="entry name" value="glycerol-3-phosphate 1-O-acyltransferase PlsY"/>
    <property type="match status" value="1"/>
</dbReference>
<evidence type="ECO:0000256" key="6">
    <source>
        <dbReference type="ARBA" id="ARBA00023098"/>
    </source>
</evidence>
<evidence type="ECO:0000313" key="12">
    <source>
        <dbReference type="Proteomes" id="UP000064893"/>
    </source>
</evidence>
<evidence type="ECO:0000256" key="4">
    <source>
        <dbReference type="ARBA" id="ARBA00022692"/>
    </source>
</evidence>
<keyword evidence="2 10" id="KW-0444">Lipid biosynthesis</keyword>
<dbReference type="KEGG" id="blq:L21SP5_00026"/>
<feature type="transmembrane region" description="Helical" evidence="10">
    <location>
        <begin position="84"/>
        <end position="103"/>
    </location>
</feature>
<dbReference type="AlphaFoldDB" id="A0A0S2HUQ9"/>
<dbReference type="EMBL" id="CP013118">
    <property type="protein sequence ID" value="ALO13708.1"/>
    <property type="molecule type" value="Genomic_DNA"/>
</dbReference>
<evidence type="ECO:0000256" key="3">
    <source>
        <dbReference type="ARBA" id="ARBA00022679"/>
    </source>
</evidence>
<gene>
    <name evidence="10 11" type="primary">plsY</name>
    <name evidence="11" type="ORF">L21SP5_00026</name>
</gene>
<evidence type="ECO:0000256" key="1">
    <source>
        <dbReference type="ARBA" id="ARBA00022475"/>
    </source>
</evidence>
<keyword evidence="5 10" id="KW-1133">Transmembrane helix</keyword>
<dbReference type="GO" id="GO:0043772">
    <property type="term" value="F:acyl-phosphate glycerol-3-phosphate acyltransferase activity"/>
    <property type="evidence" value="ECO:0007669"/>
    <property type="project" value="UniProtKB-UniRule"/>
</dbReference>
<comment type="subcellular location">
    <subcellularLocation>
        <location evidence="10">Cell membrane</location>
        <topology evidence="10">Multi-pass membrane protein</topology>
    </subcellularLocation>
</comment>
<keyword evidence="7 10" id="KW-0472">Membrane</keyword>
<feature type="transmembrane region" description="Helical" evidence="10">
    <location>
        <begin position="146"/>
        <end position="163"/>
    </location>
</feature>
<evidence type="ECO:0000256" key="7">
    <source>
        <dbReference type="ARBA" id="ARBA00023136"/>
    </source>
</evidence>
<comment type="pathway">
    <text evidence="10">Lipid metabolism; phospholipid metabolism.</text>
</comment>
<dbReference type="STRING" id="1307839.L21SP5_00026"/>
<keyword evidence="3 10" id="KW-0808">Transferase</keyword>
<dbReference type="GO" id="GO:0005886">
    <property type="term" value="C:plasma membrane"/>
    <property type="evidence" value="ECO:0007669"/>
    <property type="project" value="UniProtKB-SubCell"/>
</dbReference>
<dbReference type="EC" id="2.3.1.275" evidence="10"/>
<evidence type="ECO:0000256" key="10">
    <source>
        <dbReference type="HAMAP-Rule" id="MF_01043"/>
    </source>
</evidence>
<evidence type="ECO:0000313" key="11">
    <source>
        <dbReference type="EMBL" id="ALO13708.1"/>
    </source>
</evidence>
<comment type="catalytic activity">
    <reaction evidence="10">
        <text>an acyl phosphate + sn-glycerol 3-phosphate = a 1-acyl-sn-glycero-3-phosphate + phosphate</text>
        <dbReference type="Rhea" id="RHEA:34075"/>
        <dbReference type="ChEBI" id="CHEBI:43474"/>
        <dbReference type="ChEBI" id="CHEBI:57597"/>
        <dbReference type="ChEBI" id="CHEBI:57970"/>
        <dbReference type="ChEBI" id="CHEBI:59918"/>
        <dbReference type="EC" id="2.3.1.275"/>
    </reaction>
</comment>
<protein>
    <recommendedName>
        <fullName evidence="10">Glycerol-3-phosphate acyltransferase</fullName>
    </recommendedName>
    <alternativeName>
        <fullName evidence="10">Acyl-PO4 G3P acyltransferase</fullName>
    </alternativeName>
    <alternativeName>
        <fullName evidence="10">Acyl-phosphate--glycerol-3-phosphate acyltransferase</fullName>
    </alternativeName>
    <alternativeName>
        <fullName evidence="10">G3P acyltransferase</fullName>
        <shortName evidence="10">GPAT</shortName>
        <ecNumber evidence="10">2.3.1.275</ecNumber>
    </alternativeName>
    <alternativeName>
        <fullName evidence="10">Lysophosphatidic acid synthase</fullName>
        <shortName evidence="10">LPA synthase</shortName>
    </alternativeName>
</protein>
<dbReference type="RefSeq" id="WP_057951347.1">
    <property type="nucleotide sequence ID" value="NZ_CP013118.1"/>
</dbReference>
<keyword evidence="8 10" id="KW-0594">Phospholipid biosynthesis</keyword>
<feature type="transmembrane region" description="Helical" evidence="10">
    <location>
        <begin position="169"/>
        <end position="189"/>
    </location>
</feature>
<keyword evidence="1 10" id="KW-1003">Cell membrane</keyword>
<name>A0A0S2HUQ9_9BACT</name>
<dbReference type="HAMAP" id="MF_01043">
    <property type="entry name" value="PlsY"/>
    <property type="match status" value="1"/>
</dbReference>
<dbReference type="PANTHER" id="PTHR30309:SF0">
    <property type="entry name" value="GLYCEROL-3-PHOSPHATE ACYLTRANSFERASE-RELATED"/>
    <property type="match status" value="1"/>
</dbReference>
<sequence length="206" mass="22132">MVITIATILLAYILGSVPTAVWIGKARYNKDVREHGSGNAGATNTFRVLGWKPGVVVFLTDTVKGFLAVYFTQISGITTHEYAALFYIAAGLLAVLGHIYPILAGFNGGKGVATMLGVVLALHTPGALIALAVFAIVFFTTQYVSLGSLASAVTYPLVIFIFFPETDLYLKSFAVILAAILFLSHRGNIVRLMRGQESKAKIYGKR</sequence>
<comment type="subunit">
    <text evidence="10">Probably interacts with PlsX.</text>
</comment>
<dbReference type="Proteomes" id="UP000064893">
    <property type="component" value="Chromosome"/>
</dbReference>
<proteinExistence type="inferred from homology"/>
<comment type="similarity">
    <text evidence="10">Belongs to the PlsY family.</text>
</comment>
<dbReference type="UniPathway" id="UPA00085"/>
<evidence type="ECO:0000256" key="9">
    <source>
        <dbReference type="ARBA" id="ARBA00023264"/>
    </source>
</evidence>
<dbReference type="Pfam" id="PF02660">
    <property type="entry name" value="G3P_acyltransf"/>
    <property type="match status" value="1"/>
</dbReference>
<reference evidence="11 12" key="1">
    <citation type="submission" date="2015-11" db="EMBL/GenBank/DDBJ databases">
        <title>Description and complete genome sequence of a novel strain predominating in hypersaline microbial mats and representing a new family of the Bacteriodetes phylum.</title>
        <authorList>
            <person name="Spring S."/>
            <person name="Bunk B."/>
            <person name="Sproer C."/>
            <person name="Klenk H.-P."/>
        </authorList>
    </citation>
    <scope>NUCLEOTIDE SEQUENCE [LARGE SCALE GENOMIC DNA]</scope>
    <source>
        <strain evidence="11 12">L21-Spi-D4</strain>
    </source>
</reference>
<dbReference type="InterPro" id="IPR003811">
    <property type="entry name" value="G3P_acylTferase_PlsY"/>
</dbReference>
<dbReference type="PATRIC" id="fig|1307839.3.peg.25"/>
<keyword evidence="4 10" id="KW-0812">Transmembrane</keyword>
<keyword evidence="11" id="KW-0012">Acyltransferase</keyword>